<dbReference type="PRINTS" id="PR00598">
    <property type="entry name" value="HTHMARR"/>
</dbReference>
<evidence type="ECO:0000313" key="6">
    <source>
        <dbReference type="Proteomes" id="UP001597120"/>
    </source>
</evidence>
<dbReference type="PANTHER" id="PTHR33164:SF43">
    <property type="entry name" value="HTH-TYPE TRANSCRIPTIONAL REPRESSOR YETL"/>
    <property type="match status" value="1"/>
</dbReference>
<dbReference type="PROSITE" id="PS50995">
    <property type="entry name" value="HTH_MARR_2"/>
    <property type="match status" value="1"/>
</dbReference>
<dbReference type="InterPro" id="IPR039422">
    <property type="entry name" value="MarR/SlyA-like"/>
</dbReference>
<keyword evidence="1" id="KW-0805">Transcription regulation</keyword>
<protein>
    <submittedName>
        <fullName evidence="5">MarR family winged helix-turn-helix transcriptional regulator</fullName>
    </submittedName>
</protein>
<dbReference type="PANTHER" id="PTHR33164">
    <property type="entry name" value="TRANSCRIPTIONAL REGULATOR, MARR FAMILY"/>
    <property type="match status" value="1"/>
</dbReference>
<dbReference type="PROSITE" id="PS01117">
    <property type="entry name" value="HTH_MARR_1"/>
    <property type="match status" value="1"/>
</dbReference>
<organism evidence="5 6">
    <name type="scientific">Paenibacillus residui</name>
    <dbReference type="NCBI Taxonomy" id="629724"/>
    <lineage>
        <taxon>Bacteria</taxon>
        <taxon>Bacillati</taxon>
        <taxon>Bacillota</taxon>
        <taxon>Bacilli</taxon>
        <taxon>Bacillales</taxon>
        <taxon>Paenibacillaceae</taxon>
        <taxon>Paenibacillus</taxon>
    </lineage>
</organism>
<keyword evidence="6" id="KW-1185">Reference proteome</keyword>
<name>A0ABW3DC13_9BACL</name>
<dbReference type="SMART" id="SM00347">
    <property type="entry name" value="HTH_MARR"/>
    <property type="match status" value="1"/>
</dbReference>
<keyword evidence="2" id="KW-0238">DNA-binding</keyword>
<reference evidence="6" key="1">
    <citation type="journal article" date="2019" name="Int. J. Syst. Evol. Microbiol.">
        <title>The Global Catalogue of Microorganisms (GCM) 10K type strain sequencing project: providing services to taxonomists for standard genome sequencing and annotation.</title>
        <authorList>
            <consortium name="The Broad Institute Genomics Platform"/>
            <consortium name="The Broad Institute Genome Sequencing Center for Infectious Disease"/>
            <person name="Wu L."/>
            <person name="Ma J."/>
        </authorList>
    </citation>
    <scope>NUCLEOTIDE SEQUENCE [LARGE SCALE GENOMIC DNA]</scope>
    <source>
        <strain evidence="6">CCUG 57263</strain>
    </source>
</reference>
<dbReference type="InterPro" id="IPR036390">
    <property type="entry name" value="WH_DNA-bd_sf"/>
</dbReference>
<dbReference type="Gene3D" id="1.10.10.10">
    <property type="entry name" value="Winged helix-like DNA-binding domain superfamily/Winged helix DNA-binding domain"/>
    <property type="match status" value="1"/>
</dbReference>
<evidence type="ECO:0000256" key="3">
    <source>
        <dbReference type="ARBA" id="ARBA00023163"/>
    </source>
</evidence>
<dbReference type="InterPro" id="IPR023187">
    <property type="entry name" value="Tscrpt_reg_MarR-type_CS"/>
</dbReference>
<dbReference type="RefSeq" id="WP_150959563.1">
    <property type="nucleotide sequence ID" value="NZ_JBHTIU010000039.1"/>
</dbReference>
<gene>
    <name evidence="5" type="ORF">ACFQ03_13100</name>
</gene>
<sequence length="164" mass="18520">MTHRINDKHNSRKNELLDQLEGLAGEFVHLVGHELRQIKGKVQLADGQIFLLILLSRIPYCKATDIASHIGITSGAVTGMTDKLVNMGFITRERSEEDRRVVLFSITEKGRETVNQIREARGAWFREYLCELTEEEMGKAVEVFAKLKSLITLRRGGGIHDSDS</sequence>
<evidence type="ECO:0000256" key="1">
    <source>
        <dbReference type="ARBA" id="ARBA00023015"/>
    </source>
</evidence>
<evidence type="ECO:0000259" key="4">
    <source>
        <dbReference type="PROSITE" id="PS50995"/>
    </source>
</evidence>
<comment type="caution">
    <text evidence="5">The sequence shown here is derived from an EMBL/GenBank/DDBJ whole genome shotgun (WGS) entry which is preliminary data.</text>
</comment>
<evidence type="ECO:0000256" key="2">
    <source>
        <dbReference type="ARBA" id="ARBA00023125"/>
    </source>
</evidence>
<dbReference type="SUPFAM" id="SSF46785">
    <property type="entry name" value="Winged helix' DNA-binding domain"/>
    <property type="match status" value="1"/>
</dbReference>
<dbReference type="Proteomes" id="UP001597120">
    <property type="component" value="Unassembled WGS sequence"/>
</dbReference>
<dbReference type="Pfam" id="PF01047">
    <property type="entry name" value="MarR"/>
    <property type="match status" value="1"/>
</dbReference>
<accession>A0ABW3DC13</accession>
<proteinExistence type="predicted"/>
<feature type="domain" description="HTH marR-type" evidence="4">
    <location>
        <begin position="13"/>
        <end position="149"/>
    </location>
</feature>
<keyword evidence="3" id="KW-0804">Transcription</keyword>
<dbReference type="EMBL" id="JBHTIU010000039">
    <property type="protein sequence ID" value="MFD0870092.1"/>
    <property type="molecule type" value="Genomic_DNA"/>
</dbReference>
<evidence type="ECO:0000313" key="5">
    <source>
        <dbReference type="EMBL" id="MFD0870092.1"/>
    </source>
</evidence>
<dbReference type="InterPro" id="IPR000835">
    <property type="entry name" value="HTH_MarR-typ"/>
</dbReference>
<dbReference type="InterPro" id="IPR036388">
    <property type="entry name" value="WH-like_DNA-bd_sf"/>
</dbReference>